<dbReference type="InterPro" id="IPR000719">
    <property type="entry name" value="Prot_kinase_dom"/>
</dbReference>
<keyword evidence="2" id="KW-0808">Transferase</keyword>
<dbReference type="InterPro" id="IPR036322">
    <property type="entry name" value="WD40_repeat_dom_sf"/>
</dbReference>
<dbReference type="OMA" id="SELHCES"/>
<dbReference type="EMBL" id="CCKQ01012129">
    <property type="protein sequence ID" value="CDW83737.1"/>
    <property type="molecule type" value="Genomic_DNA"/>
</dbReference>
<accession>A0A078AR67</accession>
<dbReference type="OrthoDB" id="3531824at2759"/>
<keyword evidence="3" id="KW-1185">Reference proteome</keyword>
<dbReference type="AlphaFoldDB" id="A0A078AR67"/>
<dbReference type="InParanoid" id="A0A078AR67"/>
<dbReference type="CDD" id="cd14014">
    <property type="entry name" value="STKc_PknB_like"/>
    <property type="match status" value="1"/>
</dbReference>
<feature type="domain" description="Protein kinase" evidence="1">
    <location>
        <begin position="11"/>
        <end position="281"/>
    </location>
</feature>
<dbReference type="PROSITE" id="PS50011">
    <property type="entry name" value="PROTEIN_KINASE_DOM"/>
    <property type="match status" value="1"/>
</dbReference>
<dbReference type="Proteomes" id="UP000039865">
    <property type="component" value="Unassembled WGS sequence"/>
</dbReference>
<evidence type="ECO:0000313" key="3">
    <source>
        <dbReference type="Proteomes" id="UP000039865"/>
    </source>
</evidence>
<evidence type="ECO:0000313" key="2">
    <source>
        <dbReference type="EMBL" id="CDW83737.1"/>
    </source>
</evidence>
<dbReference type="SUPFAM" id="SSF50978">
    <property type="entry name" value="WD40 repeat-like"/>
    <property type="match status" value="1"/>
</dbReference>
<dbReference type="Pfam" id="PF00069">
    <property type="entry name" value="Pkinase"/>
    <property type="match status" value="1"/>
</dbReference>
<dbReference type="Gene3D" id="1.10.510.10">
    <property type="entry name" value="Transferase(Phosphotransferase) domain 1"/>
    <property type="match status" value="1"/>
</dbReference>
<organism evidence="2 3">
    <name type="scientific">Stylonychia lemnae</name>
    <name type="common">Ciliate</name>
    <dbReference type="NCBI Taxonomy" id="5949"/>
    <lineage>
        <taxon>Eukaryota</taxon>
        <taxon>Sar</taxon>
        <taxon>Alveolata</taxon>
        <taxon>Ciliophora</taxon>
        <taxon>Intramacronucleata</taxon>
        <taxon>Spirotrichea</taxon>
        <taxon>Stichotrichia</taxon>
        <taxon>Sporadotrichida</taxon>
        <taxon>Oxytrichidae</taxon>
        <taxon>Stylonychinae</taxon>
        <taxon>Stylonychia</taxon>
    </lineage>
</organism>
<dbReference type="GO" id="GO:0005524">
    <property type="term" value="F:ATP binding"/>
    <property type="evidence" value="ECO:0007669"/>
    <property type="project" value="InterPro"/>
</dbReference>
<evidence type="ECO:0000259" key="1">
    <source>
        <dbReference type="PROSITE" id="PS50011"/>
    </source>
</evidence>
<proteinExistence type="predicted"/>
<dbReference type="PANTHER" id="PTHR44167">
    <property type="entry name" value="OVARIAN-SPECIFIC SERINE/THREONINE-PROTEIN KINASE LOK-RELATED"/>
    <property type="match status" value="1"/>
</dbReference>
<dbReference type="GO" id="GO:0004672">
    <property type="term" value="F:protein kinase activity"/>
    <property type="evidence" value="ECO:0007669"/>
    <property type="project" value="InterPro"/>
</dbReference>
<protein>
    <submittedName>
        <fullName evidence="2">5-amp-activated protein kinase catalytic subunit alpha-1</fullName>
    </submittedName>
</protein>
<gene>
    <name evidence="2" type="primary">Contig18747.g19903</name>
    <name evidence="2" type="ORF">STYLEM_12786</name>
</gene>
<dbReference type="SUPFAM" id="SSF56112">
    <property type="entry name" value="Protein kinase-like (PK-like)"/>
    <property type="match status" value="1"/>
</dbReference>
<dbReference type="InterPro" id="IPR011009">
    <property type="entry name" value="Kinase-like_dom_sf"/>
</dbReference>
<reference evidence="2 3" key="1">
    <citation type="submission" date="2014-06" db="EMBL/GenBank/DDBJ databases">
        <authorList>
            <person name="Swart Estienne"/>
        </authorList>
    </citation>
    <scope>NUCLEOTIDE SEQUENCE [LARGE SCALE GENOMIC DNA]</scope>
    <source>
        <strain evidence="2 3">130c</strain>
    </source>
</reference>
<dbReference type="PANTHER" id="PTHR44167:SF24">
    <property type="entry name" value="SERINE_THREONINE-PROTEIN KINASE CHK2"/>
    <property type="match status" value="1"/>
</dbReference>
<sequence length="600" mass="70711">MKIRQIDEKYRVEKLISKKGGFGKVFEVTDITDNKHYALKQQDMSEQMKNGRDDVHIKIRRIMREIQTIQLKHPSIIEVYDSFITDNGQFIMIQELGTQDLDQFKKSLVAKNEELDIHLICKIMIQILTGLEFIHKEGITHRDVSPDNILQIGEETFKICDFGVASFGSYTKISSGKDQYMAPEAYDETVNQDKTFDIWSAGVLLYYLCTGSNKYIFGNGQNKKFFWKYVLDNKTETLQMPQQYQIFQGILNGMLKFEPLERASIQDILKVLIEILDEPKFIYEYQKKIVIQQIQKLCINLLDHDFKTKVTKKFKDLGPQFDSVYKYNDSILVCKFVDSNTLYQAQNYSIFVQDIETIANFPKIQTKSGVNKIIRFTDNILLTGQDNGYIQIFSQERIEQQQTFQIREVIAVNDICRLTNSNNDQDNMLKFAFACYDGLYVGYFKKRDDQEYEFHLVEEQKAFLQNECSTVIEVRQNVVALSKKLGKIIFYNIETQECLQQLYFHGDAAIYQTLDYSFERYPYLIVKDYHNIYLLDINDYEKKVIIKSSYEGIFNYQSIHQFKDYDGKYKILDLKSKPNIFHNRTKRQLREIEVNMPIIY</sequence>
<name>A0A078AR67_STYLE</name>
<keyword evidence="2" id="KW-0418">Kinase</keyword>